<evidence type="ECO:0000313" key="2">
    <source>
        <dbReference type="EMBL" id="QBC42721.1"/>
    </source>
</evidence>
<name>A0A7G3G602_9NEIS</name>
<dbReference type="InterPro" id="IPR024096">
    <property type="entry name" value="NO_sig/Golgi_transp_ligand-bd"/>
</dbReference>
<dbReference type="InterPro" id="IPR011644">
    <property type="entry name" value="Heme_NO-bd"/>
</dbReference>
<dbReference type="GO" id="GO:0020037">
    <property type="term" value="F:heme binding"/>
    <property type="evidence" value="ECO:0007669"/>
    <property type="project" value="InterPro"/>
</dbReference>
<dbReference type="Pfam" id="PF07700">
    <property type="entry name" value="HNOB"/>
    <property type="match status" value="1"/>
</dbReference>
<accession>A0A7G3G602</accession>
<reference evidence="2 3" key="1">
    <citation type="submission" date="2018-01" db="EMBL/GenBank/DDBJ databases">
        <title>Genome sequence of Iodobacter sp. strain PCH194 isolated from Indian Trans-Himalaya.</title>
        <authorList>
            <person name="Kumar V."/>
            <person name="Thakur V."/>
            <person name="Kumar S."/>
            <person name="Singh D."/>
        </authorList>
    </citation>
    <scope>NUCLEOTIDE SEQUENCE [LARGE SCALE GENOMIC DNA]</scope>
    <source>
        <strain evidence="2 3">PCH194</strain>
    </source>
</reference>
<dbReference type="Proteomes" id="UP000515917">
    <property type="component" value="Chromosome"/>
</dbReference>
<evidence type="ECO:0000259" key="1">
    <source>
        <dbReference type="Pfam" id="PF07700"/>
    </source>
</evidence>
<sequence>MKGIVFNEFMDFVESVQGIVAVDEMITAANPPSGGAYTAAGYYDFHEMFALVQALSARCGTPAPDLVRAFGQHLFGRLIAQRSELLRSMPDVYTFLESIEGQIHVEVRRIYPDADLPMLETERASDGSLLLRYRSRRHLADLALGMIEGCITHYGGQATVIRRDFADEGELQVTEFRVCSL</sequence>
<dbReference type="RefSeq" id="WP_130105336.1">
    <property type="nucleotide sequence ID" value="NZ_CP025781.1"/>
</dbReference>
<dbReference type="Gene3D" id="3.90.1520.10">
    <property type="entry name" value="H-NOX domain"/>
    <property type="match status" value="1"/>
</dbReference>
<dbReference type="SUPFAM" id="SSF111126">
    <property type="entry name" value="Ligand-binding domain in the NO signalling and Golgi transport"/>
    <property type="match status" value="1"/>
</dbReference>
<proteinExistence type="predicted"/>
<evidence type="ECO:0000313" key="3">
    <source>
        <dbReference type="Proteomes" id="UP000515917"/>
    </source>
</evidence>
<feature type="domain" description="Heme NO-binding" evidence="1">
    <location>
        <begin position="2"/>
        <end position="159"/>
    </location>
</feature>
<protein>
    <recommendedName>
        <fullName evidence="1">Heme NO-binding domain-containing protein</fullName>
    </recommendedName>
</protein>
<gene>
    <name evidence="2" type="ORF">C1H71_03570</name>
</gene>
<dbReference type="EMBL" id="CP025781">
    <property type="protein sequence ID" value="QBC42721.1"/>
    <property type="molecule type" value="Genomic_DNA"/>
</dbReference>
<dbReference type="InterPro" id="IPR038158">
    <property type="entry name" value="H-NOX_domain_sf"/>
</dbReference>
<dbReference type="AlphaFoldDB" id="A0A7G3G602"/>
<dbReference type="KEGG" id="ifl:C1H71_03570"/>
<organism evidence="2 3">
    <name type="scientific">Iodobacter fluviatilis</name>
    <dbReference type="NCBI Taxonomy" id="537"/>
    <lineage>
        <taxon>Bacteria</taxon>
        <taxon>Pseudomonadati</taxon>
        <taxon>Pseudomonadota</taxon>
        <taxon>Betaproteobacteria</taxon>
        <taxon>Neisseriales</taxon>
        <taxon>Chitinibacteraceae</taxon>
        <taxon>Iodobacter</taxon>
    </lineage>
</organism>
<keyword evidence="3" id="KW-1185">Reference proteome</keyword>